<evidence type="ECO:0000313" key="3">
    <source>
        <dbReference type="EMBL" id="SDQ85540.1"/>
    </source>
</evidence>
<feature type="transmembrane region" description="Helical" evidence="2">
    <location>
        <begin position="51"/>
        <end position="74"/>
    </location>
</feature>
<gene>
    <name evidence="3" type="ORF">SAMN04489764_2382</name>
</gene>
<keyword evidence="4" id="KW-1185">Reference proteome</keyword>
<organism evidence="3 4">
    <name type="scientific">Thermostaphylospora chromogena</name>
    <dbReference type="NCBI Taxonomy" id="35622"/>
    <lineage>
        <taxon>Bacteria</taxon>
        <taxon>Bacillati</taxon>
        <taxon>Actinomycetota</taxon>
        <taxon>Actinomycetes</taxon>
        <taxon>Streptosporangiales</taxon>
        <taxon>Thermomonosporaceae</taxon>
        <taxon>Thermostaphylospora</taxon>
    </lineage>
</organism>
<protein>
    <submittedName>
        <fullName evidence="3">Uncharacterized protein</fullName>
    </submittedName>
</protein>
<dbReference type="OrthoDB" id="3541279at2"/>
<feature type="transmembrane region" description="Helical" evidence="2">
    <location>
        <begin position="26"/>
        <end position="45"/>
    </location>
</feature>
<keyword evidence="2" id="KW-0812">Transmembrane</keyword>
<dbReference type="Proteomes" id="UP000217103">
    <property type="component" value="Unassembled WGS sequence"/>
</dbReference>
<dbReference type="AlphaFoldDB" id="A0A1H1EAG7"/>
<evidence type="ECO:0000313" key="4">
    <source>
        <dbReference type="Proteomes" id="UP000217103"/>
    </source>
</evidence>
<dbReference type="EMBL" id="FNKK01000002">
    <property type="protein sequence ID" value="SDQ85540.1"/>
    <property type="molecule type" value="Genomic_DNA"/>
</dbReference>
<keyword evidence="2" id="KW-0472">Membrane</keyword>
<evidence type="ECO:0000256" key="1">
    <source>
        <dbReference type="SAM" id="MobiDB-lite"/>
    </source>
</evidence>
<dbReference type="RefSeq" id="WP_093259092.1">
    <property type="nucleotide sequence ID" value="NZ_FNKK01000002.1"/>
</dbReference>
<sequence>MRPDVEGVQQPENEPARARRTHRTDWMALLSGLLFIALGIAFVSGDLKDPTVALPVLLGGLGLAGFIAVIARVFRRR</sequence>
<name>A0A1H1EAG7_9ACTN</name>
<accession>A0A1H1EAG7</accession>
<proteinExistence type="predicted"/>
<dbReference type="STRING" id="35622.SAMN04489764_2382"/>
<evidence type="ECO:0000256" key="2">
    <source>
        <dbReference type="SAM" id="Phobius"/>
    </source>
</evidence>
<keyword evidence="2" id="KW-1133">Transmembrane helix</keyword>
<feature type="region of interest" description="Disordered" evidence="1">
    <location>
        <begin position="1"/>
        <end position="20"/>
    </location>
</feature>
<reference evidence="3 4" key="1">
    <citation type="submission" date="2016-10" db="EMBL/GenBank/DDBJ databases">
        <authorList>
            <person name="de Groot N.N."/>
        </authorList>
    </citation>
    <scope>NUCLEOTIDE SEQUENCE [LARGE SCALE GENOMIC DNA]</scope>
    <source>
        <strain evidence="3 4">DSM 43794</strain>
    </source>
</reference>